<dbReference type="EMBL" id="CP063849">
    <property type="protein sequence ID" value="QOY85708.1"/>
    <property type="molecule type" value="Genomic_DNA"/>
</dbReference>
<name>A0A7S7NLB7_PALFE</name>
<reference evidence="3 4" key="1">
    <citation type="submission" date="2020-10" db="EMBL/GenBank/DDBJ databases">
        <title>Complete genome sequence of Paludibaculum fermentans P105T, a facultatively anaerobic acidobacterium capable of dissimilatory Fe(III) reduction.</title>
        <authorList>
            <person name="Dedysh S.N."/>
            <person name="Beletsky A.V."/>
            <person name="Kulichevskaya I.S."/>
            <person name="Mardanov A.V."/>
            <person name="Ravin N.V."/>
        </authorList>
    </citation>
    <scope>NUCLEOTIDE SEQUENCE [LARGE SCALE GENOMIC DNA]</scope>
    <source>
        <strain evidence="3 4">P105</strain>
    </source>
</reference>
<proteinExistence type="predicted"/>
<dbReference type="PROSITE" id="PS50106">
    <property type="entry name" value="PDZ"/>
    <property type="match status" value="1"/>
</dbReference>
<dbReference type="SUPFAM" id="SSF50156">
    <property type="entry name" value="PDZ domain-like"/>
    <property type="match status" value="1"/>
</dbReference>
<dbReference type="KEGG" id="pfer:IRI77_23150"/>
<dbReference type="AlphaFoldDB" id="A0A7S7NLB7"/>
<dbReference type="Pfam" id="PF17899">
    <property type="entry name" value="Peptidase_M61_N"/>
    <property type="match status" value="1"/>
</dbReference>
<dbReference type="Pfam" id="PF05299">
    <property type="entry name" value="Peptidase_M61"/>
    <property type="match status" value="1"/>
</dbReference>
<accession>A0A7S7NLB7</accession>
<dbReference type="PIRSF" id="PIRSF016493">
    <property type="entry name" value="Glycyl_aminpptds"/>
    <property type="match status" value="1"/>
</dbReference>
<keyword evidence="4" id="KW-1185">Reference proteome</keyword>
<gene>
    <name evidence="3" type="ORF">IRI77_23150</name>
</gene>
<evidence type="ECO:0000259" key="2">
    <source>
        <dbReference type="PROSITE" id="PS50106"/>
    </source>
</evidence>
<dbReference type="InterPro" id="IPR001478">
    <property type="entry name" value="PDZ"/>
</dbReference>
<dbReference type="Proteomes" id="UP000593892">
    <property type="component" value="Chromosome"/>
</dbReference>
<feature type="signal peptide" evidence="1">
    <location>
        <begin position="1"/>
        <end position="18"/>
    </location>
</feature>
<sequence length="608" mass="67599">MRTIFLSLVFSISLFAQAPVRYTLKFPAPHTHYVEVTAEMPAGQPAVELYMPVWTPGSYLVREYARNVENFKAQDSQGHELTWSKTRKNRWKVDAKGAASISVNYKVYAHEMSVQGNWVDAGFAMMNGAANFMTLVGAEKRPYEVKLGLPSGWTRSISGMKEGSAPHTYLAVDWDQLLDSPIYAGNGPIHEFEVDGKKHYLVNEGEGPMWDGPASARDVAKIVAEYSRQWGGLPYDKYVFFNMITESGGGLEHKNSTWMGTSRWAYGNTQDPPEIPGGGAAAAGNRRPNRVGWLGLVSHEYFHLWNVKRLRPVELGPFDYENETYTRSLWLAEGVTSYYGPLALRRSGLSTQAQALRAMSGAIGQLQTTPGRLVTSAESASYNAWIQLYRANENTANTAISYYTKGQVIGFILDAKVRKATNGAKSLDDVLKLAFERYSGAKGYTPEQFRAVASEVAGVDLKSFFKNALETTEELDYTEALDWYGLRFRPQPTRGGAPRIVTGVTAATTSGRIVVSRLQRGTAAYDAGLNVDDEILAVNGYRVRPEQWPSRLDNYKPGDTVDLLVARRDKLMTLKMPIVADEAKSWALEVKTDASDEQKAHLKSWLMQ</sequence>
<keyword evidence="1" id="KW-0732">Signal</keyword>
<dbReference type="InterPro" id="IPR036034">
    <property type="entry name" value="PDZ_sf"/>
</dbReference>
<dbReference type="RefSeq" id="WP_194447378.1">
    <property type="nucleotide sequence ID" value="NZ_CP063849.1"/>
</dbReference>
<dbReference type="SMART" id="SM00228">
    <property type="entry name" value="PDZ"/>
    <property type="match status" value="1"/>
</dbReference>
<feature type="domain" description="PDZ" evidence="2">
    <location>
        <begin position="503"/>
        <end position="544"/>
    </location>
</feature>
<dbReference type="Gene3D" id="1.10.390.10">
    <property type="entry name" value="Neutral Protease Domain 2"/>
    <property type="match status" value="1"/>
</dbReference>
<dbReference type="InterPro" id="IPR040756">
    <property type="entry name" value="Peptidase_M61_N"/>
</dbReference>
<dbReference type="Pfam" id="PF00595">
    <property type="entry name" value="PDZ"/>
    <property type="match status" value="1"/>
</dbReference>
<evidence type="ECO:0000256" key="1">
    <source>
        <dbReference type="SAM" id="SignalP"/>
    </source>
</evidence>
<feature type="chain" id="PRO_5032882013" evidence="1">
    <location>
        <begin position="19"/>
        <end position="608"/>
    </location>
</feature>
<organism evidence="3 4">
    <name type="scientific">Paludibaculum fermentans</name>
    <dbReference type="NCBI Taxonomy" id="1473598"/>
    <lineage>
        <taxon>Bacteria</taxon>
        <taxon>Pseudomonadati</taxon>
        <taxon>Acidobacteriota</taxon>
        <taxon>Terriglobia</taxon>
        <taxon>Bryobacterales</taxon>
        <taxon>Bryobacteraceae</taxon>
        <taxon>Paludibaculum</taxon>
    </lineage>
</organism>
<dbReference type="Gene3D" id="2.30.42.10">
    <property type="match status" value="1"/>
</dbReference>
<evidence type="ECO:0000313" key="4">
    <source>
        <dbReference type="Proteomes" id="UP000593892"/>
    </source>
</evidence>
<dbReference type="InterPro" id="IPR027268">
    <property type="entry name" value="Peptidase_M4/M1_CTD_sf"/>
</dbReference>
<evidence type="ECO:0000313" key="3">
    <source>
        <dbReference type="EMBL" id="QOY85708.1"/>
    </source>
</evidence>
<dbReference type="InterPro" id="IPR007963">
    <property type="entry name" value="Peptidase_M61_catalytic"/>
</dbReference>
<dbReference type="InterPro" id="IPR024191">
    <property type="entry name" value="Peptidase_M61"/>
</dbReference>
<dbReference type="Gene3D" id="2.60.40.3650">
    <property type="match status" value="1"/>
</dbReference>
<protein>
    <submittedName>
        <fullName evidence="3">M61 family metallopeptidase</fullName>
    </submittedName>
</protein>
<dbReference type="SUPFAM" id="SSF55486">
    <property type="entry name" value="Metalloproteases ('zincins'), catalytic domain"/>
    <property type="match status" value="1"/>
</dbReference>